<protein>
    <submittedName>
        <fullName evidence="2">HET-domain-containing protein</fullName>
    </submittedName>
</protein>
<proteinExistence type="predicted"/>
<accession>A0A2J6R5A4</accession>
<dbReference type="STRING" id="1149755.A0A2J6R5A4"/>
<dbReference type="PANTHER" id="PTHR33112">
    <property type="entry name" value="DOMAIN PROTEIN, PUTATIVE-RELATED"/>
    <property type="match status" value="1"/>
</dbReference>
<evidence type="ECO:0000259" key="1">
    <source>
        <dbReference type="Pfam" id="PF06985"/>
    </source>
</evidence>
<keyword evidence="3" id="KW-1185">Reference proteome</keyword>
<dbReference type="OrthoDB" id="3531267at2759"/>
<evidence type="ECO:0000313" key="2">
    <source>
        <dbReference type="EMBL" id="PMD33694.1"/>
    </source>
</evidence>
<name>A0A2J6R5A4_HYAVF</name>
<dbReference type="InterPro" id="IPR010730">
    <property type="entry name" value="HET"/>
</dbReference>
<dbReference type="Proteomes" id="UP000235786">
    <property type="component" value="Unassembled WGS sequence"/>
</dbReference>
<organism evidence="2 3">
    <name type="scientific">Hyaloscypha variabilis (strain UAMH 11265 / GT02V1 / F)</name>
    <name type="common">Meliniomyces variabilis</name>
    <dbReference type="NCBI Taxonomy" id="1149755"/>
    <lineage>
        <taxon>Eukaryota</taxon>
        <taxon>Fungi</taxon>
        <taxon>Dikarya</taxon>
        <taxon>Ascomycota</taxon>
        <taxon>Pezizomycotina</taxon>
        <taxon>Leotiomycetes</taxon>
        <taxon>Helotiales</taxon>
        <taxon>Hyaloscyphaceae</taxon>
        <taxon>Hyaloscypha</taxon>
        <taxon>Hyaloscypha variabilis</taxon>
    </lineage>
</organism>
<dbReference type="EMBL" id="KZ613955">
    <property type="protein sequence ID" value="PMD33694.1"/>
    <property type="molecule type" value="Genomic_DNA"/>
</dbReference>
<dbReference type="Pfam" id="PF06985">
    <property type="entry name" value="HET"/>
    <property type="match status" value="1"/>
</dbReference>
<sequence length="576" mass="65316">MSRKPCICHPLHKNCDQALCLEARKGKWRERWGMKASKVISNIKTRLEIPSSSQKIAQPTVFWCDWTSLADAADSQCPTCQTLRTGVDLFESWTPSEDRQRFNGPDYLVTIEPPHSHDAIIITEKLGLEYIWIDSLCIIQDDASDWEIESALMGDVYGNATITIAAVTSKDGDGGCFIEVKKPLVYDHPNLPKETSMTIRKHLTHEAYHPLRVDQEKDCPLFSRAWTLQEELLAPRVLYFDAQEVIFQCRATLDCQCGLIQKELDGYDFKTTKQAFAKVLGRYLAYQPSLPMFLVQKSWASIVTQYSGRYLTREGDRFPALSGLAKTYENRGLGTYIAGLWTNDIALWLAWELRSPIDKDNPRWQISYVAPSWSWASRPTGDAIDYRIFRSYGLDVDLSFLNYPHILATNCELAGHDPTGAIKSASLSLRGRLVSAVLKVRILNDGGDQDQMCQVQRAGWEASADIDSPQQGGEFSVLDGQGVFYLLLCNVKTGVNYPRDSTYYLILDHGDQAGQYKRIGIGDSCEVCLSEDCERSQFHRPGLVVDNDWDDKNRVRSRPIMEEWFNDAEERELTLV</sequence>
<reference evidence="2 3" key="1">
    <citation type="submission" date="2016-04" db="EMBL/GenBank/DDBJ databases">
        <title>A degradative enzymes factory behind the ericoid mycorrhizal symbiosis.</title>
        <authorList>
            <consortium name="DOE Joint Genome Institute"/>
            <person name="Martino E."/>
            <person name="Morin E."/>
            <person name="Grelet G."/>
            <person name="Kuo A."/>
            <person name="Kohler A."/>
            <person name="Daghino S."/>
            <person name="Barry K."/>
            <person name="Choi C."/>
            <person name="Cichocki N."/>
            <person name="Clum A."/>
            <person name="Copeland A."/>
            <person name="Hainaut M."/>
            <person name="Haridas S."/>
            <person name="Labutti K."/>
            <person name="Lindquist E."/>
            <person name="Lipzen A."/>
            <person name="Khouja H.-R."/>
            <person name="Murat C."/>
            <person name="Ohm R."/>
            <person name="Olson A."/>
            <person name="Spatafora J."/>
            <person name="Veneault-Fourrey C."/>
            <person name="Henrissat B."/>
            <person name="Grigoriev I."/>
            <person name="Martin F."/>
            <person name="Perotto S."/>
        </authorList>
    </citation>
    <scope>NUCLEOTIDE SEQUENCE [LARGE SCALE GENOMIC DNA]</scope>
    <source>
        <strain evidence="2 3">F</strain>
    </source>
</reference>
<evidence type="ECO:0000313" key="3">
    <source>
        <dbReference type="Proteomes" id="UP000235786"/>
    </source>
</evidence>
<dbReference type="PANTHER" id="PTHR33112:SF16">
    <property type="entry name" value="HETEROKARYON INCOMPATIBILITY DOMAIN-CONTAINING PROTEIN"/>
    <property type="match status" value="1"/>
</dbReference>
<gene>
    <name evidence="2" type="ORF">L207DRAFT_639102</name>
</gene>
<dbReference type="AlphaFoldDB" id="A0A2J6R5A4"/>
<feature type="domain" description="Heterokaryon incompatibility" evidence="1">
    <location>
        <begin position="115"/>
        <end position="230"/>
    </location>
</feature>